<dbReference type="InParanoid" id="A0A4R6QTB4"/>
<keyword evidence="12" id="KW-1185">Reference proteome</keyword>
<gene>
    <name evidence="11" type="ORF">DES47_101970</name>
</gene>
<name>A0A4R6QTB4_9BURK</name>
<proteinExistence type="inferred from homology"/>
<keyword evidence="5" id="KW-0819">tRNA processing</keyword>
<dbReference type="GO" id="GO:0005737">
    <property type="term" value="C:cytoplasm"/>
    <property type="evidence" value="ECO:0007669"/>
    <property type="project" value="UniProtKB-SubCell"/>
</dbReference>
<dbReference type="Proteomes" id="UP000295361">
    <property type="component" value="Unassembled WGS sequence"/>
</dbReference>
<accession>A0A4R6QTB4</accession>
<comment type="subcellular location">
    <subcellularLocation>
        <location evidence="1">Cytoplasm</location>
    </subcellularLocation>
</comment>
<dbReference type="Gene3D" id="3.40.50.300">
    <property type="entry name" value="P-loop containing nucleotide triphosphate hydrolases"/>
    <property type="match status" value="1"/>
</dbReference>
<dbReference type="AlphaFoldDB" id="A0A4R6QTB4"/>
<dbReference type="FunCoup" id="A0A4R6QTB4">
    <property type="interactions" value="319"/>
</dbReference>
<evidence type="ECO:0000313" key="12">
    <source>
        <dbReference type="Proteomes" id="UP000295361"/>
    </source>
</evidence>
<dbReference type="EMBL" id="SNXS01000001">
    <property type="protein sequence ID" value="TDP74900.1"/>
    <property type="molecule type" value="Genomic_DNA"/>
</dbReference>
<dbReference type="InterPro" id="IPR003442">
    <property type="entry name" value="T6A_TsaE"/>
</dbReference>
<evidence type="ECO:0000313" key="11">
    <source>
        <dbReference type="EMBL" id="TDP74900.1"/>
    </source>
</evidence>
<evidence type="ECO:0000256" key="10">
    <source>
        <dbReference type="ARBA" id="ARBA00032441"/>
    </source>
</evidence>
<dbReference type="PANTHER" id="PTHR33540">
    <property type="entry name" value="TRNA THREONYLCARBAMOYLADENOSINE BIOSYNTHESIS PROTEIN TSAE"/>
    <property type="match status" value="1"/>
</dbReference>
<keyword evidence="6" id="KW-0479">Metal-binding</keyword>
<dbReference type="NCBIfam" id="TIGR00150">
    <property type="entry name" value="T6A_YjeE"/>
    <property type="match status" value="1"/>
</dbReference>
<reference evidence="11 12" key="1">
    <citation type="submission" date="2019-03" db="EMBL/GenBank/DDBJ databases">
        <title>Genomic Encyclopedia of Type Strains, Phase IV (KMG-IV): sequencing the most valuable type-strain genomes for metagenomic binning, comparative biology and taxonomic classification.</title>
        <authorList>
            <person name="Goeker M."/>
        </authorList>
    </citation>
    <scope>NUCLEOTIDE SEQUENCE [LARGE SCALE GENOMIC DNA]</scope>
    <source>
        <strain evidence="11 12">DSM 16998</strain>
    </source>
</reference>
<keyword evidence="8" id="KW-0067">ATP-binding</keyword>
<dbReference type="GO" id="GO:0046872">
    <property type="term" value="F:metal ion binding"/>
    <property type="evidence" value="ECO:0007669"/>
    <property type="project" value="UniProtKB-KW"/>
</dbReference>
<evidence type="ECO:0000256" key="1">
    <source>
        <dbReference type="ARBA" id="ARBA00004496"/>
    </source>
</evidence>
<dbReference type="GO" id="GO:0002949">
    <property type="term" value="P:tRNA threonylcarbamoyladenosine modification"/>
    <property type="evidence" value="ECO:0007669"/>
    <property type="project" value="InterPro"/>
</dbReference>
<evidence type="ECO:0000256" key="2">
    <source>
        <dbReference type="ARBA" id="ARBA00007599"/>
    </source>
</evidence>
<dbReference type="GO" id="GO:0005524">
    <property type="term" value="F:ATP binding"/>
    <property type="evidence" value="ECO:0007669"/>
    <property type="project" value="UniProtKB-KW"/>
</dbReference>
<dbReference type="PANTHER" id="PTHR33540:SF2">
    <property type="entry name" value="TRNA THREONYLCARBAMOYLADENOSINE BIOSYNTHESIS PROTEIN TSAE"/>
    <property type="match status" value="1"/>
</dbReference>
<keyword evidence="7" id="KW-0547">Nucleotide-binding</keyword>
<sequence>MSILETREYLWSDEAACEAFAQRLSRQPALFNACIELHGGLGAGKTTLVRHLLRALGVSGRIKSPSYAVLESYELPQGIASHFDFYRFSDPREWEDAGFREIFTSPGLKLCEWPEKAQGMLPEPELSIFIEAVEDDARRVRIEAHTVAGQALLQGLDAA</sequence>
<evidence type="ECO:0000256" key="3">
    <source>
        <dbReference type="ARBA" id="ARBA00019010"/>
    </source>
</evidence>
<dbReference type="Pfam" id="PF02367">
    <property type="entry name" value="TsaE"/>
    <property type="match status" value="1"/>
</dbReference>
<evidence type="ECO:0000256" key="7">
    <source>
        <dbReference type="ARBA" id="ARBA00022741"/>
    </source>
</evidence>
<comment type="similarity">
    <text evidence="2">Belongs to the TsaE family.</text>
</comment>
<dbReference type="InterPro" id="IPR027417">
    <property type="entry name" value="P-loop_NTPase"/>
</dbReference>
<evidence type="ECO:0000256" key="6">
    <source>
        <dbReference type="ARBA" id="ARBA00022723"/>
    </source>
</evidence>
<dbReference type="SUPFAM" id="SSF52540">
    <property type="entry name" value="P-loop containing nucleoside triphosphate hydrolases"/>
    <property type="match status" value="1"/>
</dbReference>
<comment type="caution">
    <text evidence="11">The sequence shown here is derived from an EMBL/GenBank/DDBJ whole genome shotgun (WGS) entry which is preliminary data.</text>
</comment>
<evidence type="ECO:0000256" key="8">
    <source>
        <dbReference type="ARBA" id="ARBA00022840"/>
    </source>
</evidence>
<protein>
    <recommendedName>
        <fullName evidence="3">tRNA threonylcarbamoyladenosine biosynthesis protein TsaE</fullName>
    </recommendedName>
    <alternativeName>
        <fullName evidence="10">t(6)A37 threonylcarbamoyladenosine biosynthesis protein TsaE</fullName>
    </alternativeName>
</protein>
<evidence type="ECO:0000256" key="5">
    <source>
        <dbReference type="ARBA" id="ARBA00022694"/>
    </source>
</evidence>
<evidence type="ECO:0000256" key="9">
    <source>
        <dbReference type="ARBA" id="ARBA00022842"/>
    </source>
</evidence>
<organism evidence="11 12">
    <name type="scientific">Roseateles toxinivorans</name>
    <dbReference type="NCBI Taxonomy" id="270368"/>
    <lineage>
        <taxon>Bacteria</taxon>
        <taxon>Pseudomonadati</taxon>
        <taxon>Pseudomonadota</taxon>
        <taxon>Betaproteobacteria</taxon>
        <taxon>Burkholderiales</taxon>
        <taxon>Sphaerotilaceae</taxon>
        <taxon>Roseateles</taxon>
    </lineage>
</organism>
<evidence type="ECO:0000256" key="4">
    <source>
        <dbReference type="ARBA" id="ARBA00022490"/>
    </source>
</evidence>
<keyword evidence="4" id="KW-0963">Cytoplasm</keyword>
<keyword evidence="9" id="KW-0460">Magnesium</keyword>